<keyword evidence="2" id="KW-1185">Reference proteome</keyword>
<accession>A0AAX4MXV8</accession>
<dbReference type="EMBL" id="PP496413">
    <property type="protein sequence ID" value="WYV99078.1"/>
    <property type="molecule type" value="Genomic_DNA"/>
</dbReference>
<gene>
    <name evidence="1" type="ORF">Amme3_00082</name>
</gene>
<evidence type="ECO:0000313" key="2">
    <source>
        <dbReference type="Proteomes" id="UP001438490"/>
    </source>
</evidence>
<organism evidence="1 2">
    <name type="scientific">Pseudomonas phage vB_PpuM-Amme-3</name>
    <dbReference type="NCBI Taxonomy" id="3132617"/>
    <lineage>
        <taxon>Viruses</taxon>
        <taxon>Duplodnaviria</taxon>
        <taxon>Heunggongvirae</taxon>
        <taxon>Uroviricota</taxon>
        <taxon>Caudoviricetes</taxon>
        <taxon>Vandenendeviridae</taxon>
        <taxon>Gorskivirinae</taxon>
        <taxon>Tartuvirus</taxon>
        <taxon>Tartuvirus amme3</taxon>
    </lineage>
</organism>
<sequence>MNGAKKFHSPDGPAFAPGQVWEGVSGTRCEILRVERYGVDKWDVDVLYWYPSDDFKRELKKNAWSFQVRYEHKADKEI</sequence>
<dbReference type="Proteomes" id="UP001438490">
    <property type="component" value="Segment"/>
</dbReference>
<name>A0AAX4MXV8_9CAUD</name>
<proteinExistence type="predicted"/>
<evidence type="ECO:0000313" key="1">
    <source>
        <dbReference type="EMBL" id="WYV99078.1"/>
    </source>
</evidence>
<protein>
    <submittedName>
        <fullName evidence="1">Uncharacterized protein</fullName>
    </submittedName>
</protein>
<reference evidence="1 2" key="1">
    <citation type="submission" date="2024-03" db="EMBL/GenBank/DDBJ databases">
        <title>Isolation and characterization of a phage collection against Pseudomonas putida.</title>
        <authorList>
            <person name="Brauer A."/>
            <person name="Rosendahl S."/>
            <person name="Kangsep A."/>
            <person name="Rikberg R."/>
            <person name="Lewanczyk A.C."/>
            <person name="Horak R."/>
            <person name="Tamman H."/>
        </authorList>
    </citation>
    <scope>NUCLEOTIDE SEQUENCE [LARGE SCALE GENOMIC DNA]</scope>
</reference>